<evidence type="ECO:0000259" key="3">
    <source>
        <dbReference type="Pfam" id="PF16859"/>
    </source>
</evidence>
<keyword evidence="1" id="KW-0805">Transcription regulation</keyword>
<dbReference type="SUPFAM" id="SSF48498">
    <property type="entry name" value="Tetracyclin repressor-like, C-terminal domain"/>
    <property type="match status" value="1"/>
</dbReference>
<dbReference type="Gene3D" id="1.10.357.10">
    <property type="entry name" value="Tetracycline Repressor, domain 2"/>
    <property type="match status" value="1"/>
</dbReference>
<keyword evidence="2" id="KW-0804">Transcription</keyword>
<dbReference type="AlphaFoldDB" id="A0A4S4FUX9"/>
<dbReference type="EMBL" id="SSSN01000005">
    <property type="protein sequence ID" value="THG34284.1"/>
    <property type="molecule type" value="Genomic_DNA"/>
</dbReference>
<dbReference type="Proteomes" id="UP000307380">
    <property type="component" value="Unassembled WGS sequence"/>
</dbReference>
<evidence type="ECO:0000313" key="5">
    <source>
        <dbReference type="Proteomes" id="UP000307380"/>
    </source>
</evidence>
<dbReference type="OrthoDB" id="9796019at2"/>
<feature type="domain" description="Tetracyclin repressor-like C-terminal" evidence="3">
    <location>
        <begin position="27"/>
        <end position="98"/>
    </location>
</feature>
<dbReference type="RefSeq" id="WP_136424082.1">
    <property type="nucleotide sequence ID" value="NZ_SSSN01000005.1"/>
</dbReference>
<sequence>MPRDRQRVPLIPLVGLSRGAYFANAGTTFADLRRDVLGDRPSSDMDVILARGVERGEIDPARITPRISSLPFDLFRHELLMTLQAVPDETIEEFVDEIFLPLVEPR</sequence>
<protein>
    <recommendedName>
        <fullName evidence="3">Tetracyclin repressor-like C-terminal domain-containing protein</fullName>
    </recommendedName>
</protein>
<evidence type="ECO:0000256" key="2">
    <source>
        <dbReference type="ARBA" id="ARBA00023163"/>
    </source>
</evidence>
<organism evidence="4 5">
    <name type="scientific">Orlajensenia flava</name>
    <dbReference type="NCBI Taxonomy" id="2565934"/>
    <lineage>
        <taxon>Bacteria</taxon>
        <taxon>Bacillati</taxon>
        <taxon>Actinomycetota</taxon>
        <taxon>Actinomycetes</taxon>
        <taxon>Micrococcales</taxon>
        <taxon>Microbacteriaceae</taxon>
        <taxon>Orlajensenia</taxon>
    </lineage>
</organism>
<gene>
    <name evidence="4" type="ORF">E6C70_08310</name>
</gene>
<comment type="caution">
    <text evidence="4">The sequence shown here is derived from an EMBL/GenBank/DDBJ whole genome shotgun (WGS) entry which is preliminary data.</text>
</comment>
<evidence type="ECO:0000256" key="1">
    <source>
        <dbReference type="ARBA" id="ARBA00023015"/>
    </source>
</evidence>
<name>A0A4S4FUX9_9MICO</name>
<dbReference type="InterPro" id="IPR011075">
    <property type="entry name" value="TetR_C"/>
</dbReference>
<accession>A0A4S4FUX9</accession>
<dbReference type="InterPro" id="IPR036271">
    <property type="entry name" value="Tet_transcr_reg_TetR-rel_C_sf"/>
</dbReference>
<keyword evidence="5" id="KW-1185">Reference proteome</keyword>
<evidence type="ECO:0000313" key="4">
    <source>
        <dbReference type="EMBL" id="THG34284.1"/>
    </source>
</evidence>
<reference evidence="4 5" key="1">
    <citation type="submission" date="2019-04" db="EMBL/GenBank/DDBJ databases">
        <authorList>
            <person name="Jiang L."/>
        </authorList>
    </citation>
    <scope>NUCLEOTIDE SEQUENCE [LARGE SCALE GENOMIC DNA]</scope>
    <source>
        <strain evidence="4 5">YIM 131861</strain>
    </source>
</reference>
<proteinExistence type="predicted"/>
<dbReference type="Pfam" id="PF16859">
    <property type="entry name" value="TetR_C_11"/>
    <property type="match status" value="1"/>
</dbReference>